<reference evidence="3" key="1">
    <citation type="submission" date="2016-11" db="UniProtKB">
        <authorList>
            <consortium name="WormBaseParasite"/>
        </authorList>
    </citation>
    <scope>IDENTIFICATION</scope>
</reference>
<sequence length="188" mass="20822">MVHNFRDRVGLVKFCNPDVMTAELAYFFGNTIYHLKRSLMEKQRTYLLRFVANERVPVLTGLGVMSARIDGARFRGPLQASKKRRVGGRAARERSARDDVGGRGECGRDEDPLEGLRASDLARRWTSAAVTDKNNCATTAAQRSVNNRVASTPTALQNSGVVREEVARRWGHVLGMLAEGCGDRRASD</sequence>
<proteinExistence type="predicted"/>
<name>A0A1I7ZMM4_9BILA</name>
<feature type="compositionally biased region" description="Basic and acidic residues" evidence="1">
    <location>
        <begin position="90"/>
        <end position="110"/>
    </location>
</feature>
<keyword evidence="2" id="KW-1185">Reference proteome</keyword>
<evidence type="ECO:0000313" key="3">
    <source>
        <dbReference type="WBParaSite" id="L893_g27691.t1"/>
    </source>
</evidence>
<dbReference type="AlphaFoldDB" id="A0A1I7ZMM4"/>
<organism evidence="2 3">
    <name type="scientific">Steinernema glaseri</name>
    <dbReference type="NCBI Taxonomy" id="37863"/>
    <lineage>
        <taxon>Eukaryota</taxon>
        <taxon>Metazoa</taxon>
        <taxon>Ecdysozoa</taxon>
        <taxon>Nematoda</taxon>
        <taxon>Chromadorea</taxon>
        <taxon>Rhabditida</taxon>
        <taxon>Tylenchina</taxon>
        <taxon>Panagrolaimomorpha</taxon>
        <taxon>Strongyloidoidea</taxon>
        <taxon>Steinernematidae</taxon>
        <taxon>Steinernema</taxon>
    </lineage>
</organism>
<dbReference type="WBParaSite" id="L893_g27691.t1">
    <property type="protein sequence ID" value="L893_g27691.t1"/>
    <property type="gene ID" value="L893_g27691"/>
</dbReference>
<evidence type="ECO:0000256" key="1">
    <source>
        <dbReference type="SAM" id="MobiDB-lite"/>
    </source>
</evidence>
<evidence type="ECO:0000313" key="2">
    <source>
        <dbReference type="Proteomes" id="UP000095287"/>
    </source>
</evidence>
<feature type="region of interest" description="Disordered" evidence="1">
    <location>
        <begin position="80"/>
        <end position="112"/>
    </location>
</feature>
<accession>A0A1I7ZMM4</accession>
<protein>
    <submittedName>
        <fullName evidence="3">Myosin motor domain-containing protein</fullName>
    </submittedName>
</protein>
<dbReference type="Proteomes" id="UP000095287">
    <property type="component" value="Unplaced"/>
</dbReference>